<reference evidence="8" key="1">
    <citation type="submission" date="2019-08" db="EMBL/GenBank/DDBJ databases">
        <title>The genome of the North American firefly Photinus pyralis.</title>
        <authorList>
            <consortium name="Photinus pyralis genome working group"/>
            <person name="Fallon T.R."/>
            <person name="Sander Lower S.E."/>
            <person name="Weng J.-K."/>
        </authorList>
    </citation>
    <scope>NUCLEOTIDE SEQUENCE</scope>
    <source>
        <strain evidence="8">TRF0915ILg1</strain>
        <tissue evidence="8">Whole body</tissue>
    </source>
</reference>
<dbReference type="Proteomes" id="UP000801492">
    <property type="component" value="Unassembled WGS sequence"/>
</dbReference>
<proteinExistence type="inferred from homology"/>
<feature type="transmembrane region" description="Helical" evidence="6">
    <location>
        <begin position="143"/>
        <end position="164"/>
    </location>
</feature>
<sequence length="199" mass="22718">GITLYIRYRQVDFGINSGELDLSKRWNTIALWLAGFISLGISMVANFQETGVMAVHFLGANLTFGLGSAYFLIQTKISYASLRQISVTRHYPEISKNLFYLRIFLSVFLFPLLCVVGICGIISRNEFKGKHITWWTEKDGGFQIRLASTFTEWILVIFMLLYVLTYTNEFKSLEFDEIRFTNKSTSLKNGAQESISANC</sequence>
<name>A0A8K0GEQ8_IGNLU</name>
<feature type="domain" description="CWH43-like N-terminal" evidence="7">
    <location>
        <begin position="2"/>
        <end position="172"/>
    </location>
</feature>
<evidence type="ECO:0000259" key="7">
    <source>
        <dbReference type="Pfam" id="PF10277"/>
    </source>
</evidence>
<evidence type="ECO:0000313" key="9">
    <source>
        <dbReference type="Proteomes" id="UP000801492"/>
    </source>
</evidence>
<dbReference type="InterPro" id="IPR019402">
    <property type="entry name" value="CWH43_N"/>
</dbReference>
<evidence type="ECO:0000256" key="2">
    <source>
        <dbReference type="ARBA" id="ARBA00006565"/>
    </source>
</evidence>
<evidence type="ECO:0000256" key="5">
    <source>
        <dbReference type="ARBA" id="ARBA00023136"/>
    </source>
</evidence>
<keyword evidence="5 6" id="KW-0472">Membrane</keyword>
<gene>
    <name evidence="8" type="ORF">ILUMI_09790</name>
</gene>
<dbReference type="PANTHER" id="PTHR21324:SF2">
    <property type="entry name" value="EG:22E5.9 PROTEIN"/>
    <property type="match status" value="1"/>
</dbReference>
<evidence type="ECO:0000313" key="8">
    <source>
        <dbReference type="EMBL" id="KAF2896386.1"/>
    </source>
</evidence>
<comment type="caution">
    <text evidence="8">The sequence shown here is derived from an EMBL/GenBank/DDBJ whole genome shotgun (WGS) entry which is preliminary data.</text>
</comment>
<organism evidence="8 9">
    <name type="scientific">Ignelater luminosus</name>
    <name type="common">Cucubano</name>
    <name type="synonym">Pyrophorus luminosus</name>
    <dbReference type="NCBI Taxonomy" id="2038154"/>
    <lineage>
        <taxon>Eukaryota</taxon>
        <taxon>Metazoa</taxon>
        <taxon>Ecdysozoa</taxon>
        <taxon>Arthropoda</taxon>
        <taxon>Hexapoda</taxon>
        <taxon>Insecta</taxon>
        <taxon>Pterygota</taxon>
        <taxon>Neoptera</taxon>
        <taxon>Endopterygota</taxon>
        <taxon>Coleoptera</taxon>
        <taxon>Polyphaga</taxon>
        <taxon>Elateriformia</taxon>
        <taxon>Elateroidea</taxon>
        <taxon>Elateridae</taxon>
        <taxon>Agrypninae</taxon>
        <taxon>Pyrophorini</taxon>
        <taxon>Ignelater</taxon>
    </lineage>
</organism>
<protein>
    <recommendedName>
        <fullName evidence="7">CWH43-like N-terminal domain-containing protein</fullName>
    </recommendedName>
</protein>
<evidence type="ECO:0000256" key="6">
    <source>
        <dbReference type="SAM" id="Phobius"/>
    </source>
</evidence>
<comment type="similarity">
    <text evidence="2">Belongs to the DRAM/TMEM150 family.</text>
</comment>
<evidence type="ECO:0000256" key="3">
    <source>
        <dbReference type="ARBA" id="ARBA00022692"/>
    </source>
</evidence>
<keyword evidence="9" id="KW-1185">Reference proteome</keyword>
<keyword evidence="3 6" id="KW-0812">Transmembrane</keyword>
<feature type="non-terminal residue" evidence="8">
    <location>
        <position position="199"/>
    </location>
</feature>
<dbReference type="AlphaFoldDB" id="A0A8K0GEQ8"/>
<accession>A0A8K0GEQ8</accession>
<keyword evidence="4 6" id="KW-1133">Transmembrane helix</keyword>
<feature type="transmembrane region" description="Helical" evidence="6">
    <location>
        <begin position="53"/>
        <end position="73"/>
    </location>
</feature>
<dbReference type="OrthoDB" id="191706at2759"/>
<feature type="transmembrane region" description="Helical" evidence="6">
    <location>
        <begin position="29"/>
        <end position="47"/>
    </location>
</feature>
<feature type="transmembrane region" description="Helical" evidence="6">
    <location>
        <begin position="99"/>
        <end position="123"/>
    </location>
</feature>
<dbReference type="InterPro" id="IPR050911">
    <property type="entry name" value="DRAM/TMEM150_Autophagy_Mod"/>
</dbReference>
<dbReference type="Pfam" id="PF10277">
    <property type="entry name" value="Frag1"/>
    <property type="match status" value="1"/>
</dbReference>
<comment type="subcellular location">
    <subcellularLocation>
        <location evidence="1">Endomembrane system</location>
        <topology evidence="1">Multi-pass membrane protein</topology>
    </subcellularLocation>
</comment>
<dbReference type="EMBL" id="VTPC01005160">
    <property type="protein sequence ID" value="KAF2896386.1"/>
    <property type="molecule type" value="Genomic_DNA"/>
</dbReference>
<dbReference type="PANTHER" id="PTHR21324">
    <property type="entry name" value="FASTING-INDUCIBLE INTEGRAL MEMBRANE PROTEIN TM6P1-RELATED"/>
    <property type="match status" value="1"/>
</dbReference>
<evidence type="ECO:0000256" key="1">
    <source>
        <dbReference type="ARBA" id="ARBA00004127"/>
    </source>
</evidence>
<evidence type="ECO:0000256" key="4">
    <source>
        <dbReference type="ARBA" id="ARBA00022989"/>
    </source>
</evidence>
<dbReference type="GO" id="GO:0012505">
    <property type="term" value="C:endomembrane system"/>
    <property type="evidence" value="ECO:0007669"/>
    <property type="project" value="UniProtKB-SubCell"/>
</dbReference>